<protein>
    <recommendedName>
        <fullName evidence="5">Ubiquitin-like domain-containing CTD phosphatase 1</fullName>
        <ecNumber evidence="4">3.1.3.16</ecNumber>
    </recommendedName>
    <alternativeName>
        <fullName evidence="12">Nuclear proteasome inhibitor UBLCP1</fullName>
    </alternativeName>
</protein>
<feature type="region of interest" description="Disordered" evidence="15">
    <location>
        <begin position="1461"/>
        <end position="1494"/>
    </location>
</feature>
<keyword evidence="6" id="KW-0597">Phosphoprotein</keyword>
<evidence type="ECO:0000256" key="11">
    <source>
        <dbReference type="ARBA" id="ARBA00023242"/>
    </source>
</evidence>
<feature type="region of interest" description="Disordered" evidence="15">
    <location>
        <begin position="1633"/>
        <end position="1652"/>
    </location>
</feature>
<evidence type="ECO:0000256" key="3">
    <source>
        <dbReference type="ARBA" id="ARBA00009689"/>
    </source>
</evidence>
<feature type="region of interest" description="Disordered" evidence="15">
    <location>
        <begin position="1353"/>
        <end position="1424"/>
    </location>
</feature>
<dbReference type="Gene3D" id="3.40.50.1000">
    <property type="entry name" value="HAD superfamily/HAD-like"/>
    <property type="match status" value="1"/>
</dbReference>
<dbReference type="InterPro" id="IPR029717">
    <property type="entry name" value="FAM193"/>
</dbReference>
<feature type="region of interest" description="Disordered" evidence="15">
    <location>
        <begin position="1766"/>
        <end position="1791"/>
    </location>
</feature>
<dbReference type="GO" id="GO:0004722">
    <property type="term" value="F:protein serine/threonine phosphatase activity"/>
    <property type="evidence" value="ECO:0007669"/>
    <property type="project" value="UniProtKB-EC"/>
</dbReference>
<comment type="cofactor">
    <cofactor evidence="1">
        <name>Mg(2+)</name>
        <dbReference type="ChEBI" id="CHEBI:18420"/>
    </cofactor>
</comment>
<evidence type="ECO:0000256" key="4">
    <source>
        <dbReference type="ARBA" id="ARBA00013081"/>
    </source>
</evidence>
<evidence type="ECO:0000256" key="15">
    <source>
        <dbReference type="SAM" id="MobiDB-lite"/>
    </source>
</evidence>
<dbReference type="GO" id="GO:0046872">
    <property type="term" value="F:metal ion binding"/>
    <property type="evidence" value="ECO:0007669"/>
    <property type="project" value="UniProtKB-KW"/>
</dbReference>
<feature type="region of interest" description="Disordered" evidence="15">
    <location>
        <begin position="1828"/>
        <end position="1865"/>
    </location>
</feature>
<dbReference type="GO" id="GO:0005634">
    <property type="term" value="C:nucleus"/>
    <property type="evidence" value="ECO:0007669"/>
    <property type="project" value="UniProtKB-SubCell"/>
</dbReference>
<dbReference type="PROSITE" id="PS50053">
    <property type="entry name" value="UBIQUITIN_2"/>
    <property type="match status" value="1"/>
</dbReference>
<evidence type="ECO:0000256" key="10">
    <source>
        <dbReference type="ARBA" id="ARBA00023054"/>
    </source>
</evidence>
<comment type="similarity">
    <text evidence="3">Belongs to the FAM193 family.</text>
</comment>
<dbReference type="InterPro" id="IPR023214">
    <property type="entry name" value="HAD_sf"/>
</dbReference>
<name>T1J0Y6_STRMM</name>
<evidence type="ECO:0000256" key="8">
    <source>
        <dbReference type="ARBA" id="ARBA00022842"/>
    </source>
</evidence>
<organism evidence="18 19">
    <name type="scientific">Strigamia maritima</name>
    <name type="common">European centipede</name>
    <name type="synonym">Geophilus maritimus</name>
    <dbReference type="NCBI Taxonomy" id="126957"/>
    <lineage>
        <taxon>Eukaryota</taxon>
        <taxon>Metazoa</taxon>
        <taxon>Ecdysozoa</taxon>
        <taxon>Arthropoda</taxon>
        <taxon>Myriapoda</taxon>
        <taxon>Chilopoda</taxon>
        <taxon>Pleurostigmophora</taxon>
        <taxon>Geophilomorpha</taxon>
        <taxon>Linotaeniidae</taxon>
        <taxon>Strigamia</taxon>
    </lineage>
</organism>
<feature type="domain" description="FCP1 homology" evidence="17">
    <location>
        <begin position="143"/>
        <end position="300"/>
    </location>
</feature>
<dbReference type="Proteomes" id="UP000014500">
    <property type="component" value="Unassembled WGS sequence"/>
</dbReference>
<dbReference type="NCBIfam" id="TIGR02245">
    <property type="entry name" value="HAD_IIID1"/>
    <property type="match status" value="1"/>
</dbReference>
<dbReference type="InterPro" id="IPR036412">
    <property type="entry name" value="HAD-like_sf"/>
</dbReference>
<evidence type="ECO:0000313" key="18">
    <source>
        <dbReference type="EnsemblMetazoa" id="SMAR007198-PA"/>
    </source>
</evidence>
<feature type="compositionally biased region" description="Polar residues" evidence="15">
    <location>
        <begin position="1048"/>
        <end position="1058"/>
    </location>
</feature>
<feature type="compositionally biased region" description="Low complexity" evidence="15">
    <location>
        <begin position="1828"/>
        <end position="1838"/>
    </location>
</feature>
<dbReference type="SMART" id="SM00213">
    <property type="entry name" value="UBQ"/>
    <property type="match status" value="1"/>
</dbReference>
<reference evidence="19" key="1">
    <citation type="submission" date="2011-05" db="EMBL/GenBank/DDBJ databases">
        <authorList>
            <person name="Richards S.R."/>
            <person name="Qu J."/>
            <person name="Jiang H."/>
            <person name="Jhangiani S.N."/>
            <person name="Agravi P."/>
            <person name="Goodspeed R."/>
            <person name="Gross S."/>
            <person name="Mandapat C."/>
            <person name="Jackson L."/>
            <person name="Mathew T."/>
            <person name="Pu L."/>
            <person name="Thornton R."/>
            <person name="Saada N."/>
            <person name="Wilczek-Boney K.B."/>
            <person name="Lee S."/>
            <person name="Kovar C."/>
            <person name="Wu Y."/>
            <person name="Scherer S.E."/>
            <person name="Worley K.C."/>
            <person name="Muzny D.M."/>
            <person name="Gibbs R."/>
        </authorList>
    </citation>
    <scope>NUCLEOTIDE SEQUENCE</scope>
    <source>
        <strain evidence="19">Brora</strain>
    </source>
</reference>
<dbReference type="InterPro" id="IPR000626">
    <property type="entry name" value="Ubiquitin-like_dom"/>
</dbReference>
<feature type="compositionally biased region" description="Polar residues" evidence="15">
    <location>
        <begin position="1396"/>
        <end position="1424"/>
    </location>
</feature>
<dbReference type="SMART" id="SM00577">
    <property type="entry name" value="CPDc"/>
    <property type="match status" value="1"/>
</dbReference>
<feature type="compositionally biased region" description="Low complexity" evidence="15">
    <location>
        <begin position="1250"/>
        <end position="1259"/>
    </location>
</feature>
<dbReference type="Pfam" id="PF15914">
    <property type="entry name" value="FAM193_C"/>
    <property type="match status" value="1"/>
</dbReference>
<evidence type="ECO:0000256" key="13">
    <source>
        <dbReference type="ARBA" id="ARBA00047761"/>
    </source>
</evidence>
<dbReference type="InterPro" id="IPR031802">
    <property type="entry name" value="FAM193_C"/>
</dbReference>
<sequence>MADRSQDCHGQSMEIVVKWSGKEYQISDIYDSDTVGDLKSVIQKKTGVLPLRQKLLGLKYKGKPAYDSLQLSLLKLKPNTKIMMMGSLEEEIQDAVNTPEDLPEVVNDFDIEDEEVQTENREEYLAKVQRRVLDYKIKLLNDPRENKKLLVLDIDYTLFDHRSTAQNASELMRPYLHEFLTSAYEHYDIVIWSATSMKWIEVKMRELGVATHSDYKILFYLDSAAMISIHTAKYGVIEVKPLGVIWGKYPQYSSKTTIMFDDLRRNFLMNPQNGLKAYLNLLETKFDLCEQYLLGDIKMSASESKKAVKRRKNKKASCGVTNNSSNEFAFSQDNIFRDQGLAEIDNLISSDDLPKTVIPRGHNPFLGVEQCLLCHRKRSNPPSPEPNLEKGDGCEETNKLLCDTASLAQLPLWVCAECRHSVEEDSQNDSDYPILAPDNLFLHPSPHDLTSCPVQGSHCADSAIGSCETCARKRLEEQENNQLQTDWIELHYGIWQIYRNVGIGSANTEICAQLAESLSMEKIQELVDRLCVLDPQQLFQRLETQVHEAMINSKMHLLQLLPVALTSTVNKQLNLEAATQFVQALLNDYLKLCTACGQVAPLLKQLESETLKKFNLTWELVNRHLFQSIVHMDPLIQKSLPNFISHLRTSQDHSSKTDAVSLYERYLKFNDEMNAISTVWQREAEHFIQEYNAEQLALKAKQKLLQDDWELFKMQRKLLEQQLQKDKIPITDDCSASFNDTMQQMLSGNKSIMDDCHCPHCNKNQCPCDECSISHMFTCGLITPPETPIPDELLVATAPPPLSSETAAQFLHSSLANAMANAGKVLENTGCSNSVGHNCSQGHSCAPDLYNKDDIAGQIVGTMSSSSSETVGSSSESAMQSCECHVCTAPPPTSNLTQNPAIMQDSVLDRTCECQHSSNVASSAINPQQLSLHLYPHIHGEISSANSHLLRPTVPLKPLIHPHLYNLHSSQHALPLGKHRTITSSALTLLNSLELGTNHTQQHPNCAASAIQEHLYRTYGDCDSNIYESSKVYHNGVHKYPESHNRRNLNSSDTNNEANNSAVKQQASDMNFTSVANSQLNLKELFALPCNSSTSSTKLDKAGAQGTNCISANNALPTGSFSDNLCSKRPHVNPSAGQQNLNAQSEVVSNGKVVPHSTENIRPTSCNDVPAAAAATGTNNSLRNCDLTSNVTNSTAPELGKVTQQQQQSTCNGGLDSKNMNSVNGLLTNSQCSDPDCDIGPDDSVDDSCSEQSSSTSASNQKDNKHCDCCYCEVFGHGTPTVAPVSKNYIEMRERLRLRLTKRKSKCKNNVNTAPIAPQITPAAVAVCTSQPETTKESLPTQDVDLLVSFINGTAGTTNNGKGELSSKAAKRARQKQRKAEEKAKKQQDKPKPETTETIINNKEPETNVTKPAVVSTTPVDNTTSPRVISLESIMEEMRKGDMAGKGTKDSILKKVIEAVKAGDNNHSQPSTTTQKADLKATKPPANTTTSPSKWSVSLQSLVAAAGQAGLEIVPIPTPTPDSKKPKEVNKEIKEGQKVTAKINKKKKGKGNEIEKNQLNISSSSVIVAPVTNKIQEIKPHQPAVIITKVGKNDHPKLTLPCQLPSGVSISCITTKDAKSSYKMPEVDIISIKSGDSTENKKGNGGTQSPKTVAVRVIEASPLSVPTATVPAQPAGKVTNSNKKKKNKPVSATGPHVQITSTATLLQTKKPSASNSNVLQITGQPRANDSSVTVISISSPSPFSNKKVAPLVNMQKSKDKTVDLLTNGTATTESANTTKQGKLKNKKDESAKLEQFNSPVVENLPKDVKSKNLNGLCNARGKIIEASGIGGQSSSESSNRNATPNTQQTGRTKKNKKKKGSGDDLKSIDEVFVPRDIDLDNGELDESERELEAFKRFCWNSIPLANKEKVHVNLKDIVIKKKSVLSCS</sequence>
<evidence type="ECO:0000259" key="17">
    <source>
        <dbReference type="PROSITE" id="PS50969"/>
    </source>
</evidence>
<evidence type="ECO:0000259" key="16">
    <source>
        <dbReference type="PROSITE" id="PS50053"/>
    </source>
</evidence>
<evidence type="ECO:0000256" key="7">
    <source>
        <dbReference type="ARBA" id="ARBA00022723"/>
    </source>
</evidence>
<keyword evidence="19" id="KW-1185">Reference proteome</keyword>
<feature type="region of interest" description="Disordered" evidence="15">
    <location>
        <begin position="1243"/>
        <end position="1264"/>
    </location>
</feature>
<dbReference type="FunFam" id="3.10.20.90:FF:000060">
    <property type="entry name" value="ubiquitin-like domain-containing CTD phosphatase 1"/>
    <property type="match status" value="1"/>
</dbReference>
<evidence type="ECO:0000256" key="1">
    <source>
        <dbReference type="ARBA" id="ARBA00001946"/>
    </source>
</evidence>
<dbReference type="EC" id="3.1.3.16" evidence="4"/>
<evidence type="ECO:0000313" key="19">
    <source>
        <dbReference type="Proteomes" id="UP000014500"/>
    </source>
</evidence>
<feature type="compositionally biased region" description="Polar residues" evidence="15">
    <location>
        <begin position="1485"/>
        <end position="1494"/>
    </location>
</feature>
<dbReference type="OMA" id="MKVPPTQ"/>
<proteinExistence type="inferred from homology"/>
<dbReference type="PANTHER" id="PTHR15109">
    <property type="entry name" value="AGAP004327-PA"/>
    <property type="match status" value="1"/>
</dbReference>
<keyword evidence="10" id="KW-0175">Coiled coil</keyword>
<dbReference type="eggNOG" id="KOG1605">
    <property type="taxonomic scope" value="Eukaryota"/>
</dbReference>
<reference evidence="18" key="2">
    <citation type="submission" date="2015-02" db="UniProtKB">
        <authorList>
            <consortium name="EnsemblMetazoa"/>
        </authorList>
    </citation>
    <scope>IDENTIFICATION</scope>
</reference>
<comment type="catalytic activity">
    <reaction evidence="14">
        <text>O-phospho-L-threonyl-[protein] + H2O = L-threonyl-[protein] + phosphate</text>
        <dbReference type="Rhea" id="RHEA:47004"/>
        <dbReference type="Rhea" id="RHEA-COMP:11060"/>
        <dbReference type="Rhea" id="RHEA-COMP:11605"/>
        <dbReference type="ChEBI" id="CHEBI:15377"/>
        <dbReference type="ChEBI" id="CHEBI:30013"/>
        <dbReference type="ChEBI" id="CHEBI:43474"/>
        <dbReference type="ChEBI" id="CHEBI:61977"/>
        <dbReference type="EC" id="3.1.3.16"/>
    </reaction>
</comment>
<keyword evidence="9" id="KW-0378">Hydrolase</keyword>
<keyword evidence="7" id="KW-0479">Metal-binding</keyword>
<dbReference type="HOGENOM" id="CLU_240386_0_0_1"/>
<dbReference type="EMBL" id="JH431742">
    <property type="status" value="NOT_ANNOTATED_CDS"/>
    <property type="molecule type" value="Genomic_DNA"/>
</dbReference>
<dbReference type="Pfam" id="PF00240">
    <property type="entry name" value="ubiquitin"/>
    <property type="match status" value="1"/>
</dbReference>
<dbReference type="CDD" id="cd01813">
    <property type="entry name" value="Ubl_UBLCP1"/>
    <property type="match status" value="1"/>
</dbReference>
<comment type="subcellular location">
    <subcellularLocation>
        <location evidence="2">Nucleus</location>
    </subcellularLocation>
</comment>
<feature type="compositionally biased region" description="Polar residues" evidence="15">
    <location>
        <begin position="1465"/>
        <end position="1476"/>
    </location>
</feature>
<feature type="domain" description="Ubiquitin-like" evidence="16">
    <location>
        <begin position="13"/>
        <end position="85"/>
    </location>
</feature>
<evidence type="ECO:0000256" key="6">
    <source>
        <dbReference type="ARBA" id="ARBA00022553"/>
    </source>
</evidence>
<dbReference type="SUPFAM" id="SSF54236">
    <property type="entry name" value="Ubiquitin-like"/>
    <property type="match status" value="1"/>
</dbReference>
<keyword evidence="11" id="KW-0539">Nucleus</keyword>
<feature type="region of interest" description="Disordered" evidence="15">
    <location>
        <begin position="1038"/>
        <end position="1058"/>
    </location>
</feature>
<keyword evidence="9" id="KW-0904">Protein phosphatase</keyword>
<accession>T1J0Y6</accession>
<keyword evidence="8" id="KW-0460">Magnesium</keyword>
<comment type="catalytic activity">
    <reaction evidence="13">
        <text>O-phospho-L-seryl-[protein] + H2O = L-seryl-[protein] + phosphate</text>
        <dbReference type="Rhea" id="RHEA:20629"/>
        <dbReference type="Rhea" id="RHEA-COMP:9863"/>
        <dbReference type="Rhea" id="RHEA-COMP:11604"/>
        <dbReference type="ChEBI" id="CHEBI:15377"/>
        <dbReference type="ChEBI" id="CHEBI:29999"/>
        <dbReference type="ChEBI" id="CHEBI:43474"/>
        <dbReference type="ChEBI" id="CHEBI:83421"/>
        <dbReference type="EC" id="3.1.3.16"/>
    </reaction>
</comment>
<evidence type="ECO:0000256" key="14">
    <source>
        <dbReference type="ARBA" id="ARBA00048336"/>
    </source>
</evidence>
<feature type="compositionally biased region" description="Polar residues" evidence="15">
    <location>
        <begin position="1839"/>
        <end position="1850"/>
    </location>
</feature>
<evidence type="ECO:0000256" key="2">
    <source>
        <dbReference type="ARBA" id="ARBA00004123"/>
    </source>
</evidence>
<evidence type="ECO:0000256" key="12">
    <source>
        <dbReference type="ARBA" id="ARBA00032039"/>
    </source>
</evidence>
<dbReference type="InterPro" id="IPR029071">
    <property type="entry name" value="Ubiquitin-like_domsf"/>
</dbReference>
<feature type="compositionally biased region" description="Basic and acidic residues" evidence="15">
    <location>
        <begin position="1378"/>
        <end position="1395"/>
    </location>
</feature>
<feature type="region of interest" description="Disordered" evidence="15">
    <location>
        <begin position="1664"/>
        <end position="1699"/>
    </location>
</feature>
<dbReference type="PROSITE" id="PS50969">
    <property type="entry name" value="FCP1"/>
    <property type="match status" value="1"/>
</dbReference>
<dbReference type="EnsemblMetazoa" id="SMAR007198-RA">
    <property type="protein sequence ID" value="SMAR007198-PA"/>
    <property type="gene ID" value="SMAR007198"/>
</dbReference>
<dbReference type="eggNOG" id="KOG1872">
    <property type="taxonomic scope" value="Eukaryota"/>
</dbReference>
<dbReference type="InterPro" id="IPR011943">
    <property type="entry name" value="HAD-SF_hydro_IIID"/>
</dbReference>
<dbReference type="PANTHER" id="PTHR15109:SF4">
    <property type="entry name" value="FAM193 C-TERMINAL DOMAIN-CONTAINING PROTEIN"/>
    <property type="match status" value="1"/>
</dbReference>
<dbReference type="STRING" id="126957.T1J0Y6"/>
<dbReference type="SUPFAM" id="SSF56784">
    <property type="entry name" value="HAD-like"/>
    <property type="match status" value="1"/>
</dbReference>
<dbReference type="Pfam" id="PF03031">
    <property type="entry name" value="NIF"/>
    <property type="match status" value="1"/>
</dbReference>
<dbReference type="Gene3D" id="3.10.20.90">
    <property type="entry name" value="Phosphatidylinositol 3-kinase Catalytic Subunit, Chain A, domain 1"/>
    <property type="match status" value="1"/>
</dbReference>
<evidence type="ECO:0000256" key="5">
    <source>
        <dbReference type="ARBA" id="ARBA00014187"/>
    </source>
</evidence>
<dbReference type="InterPro" id="IPR004274">
    <property type="entry name" value="FCP1_dom"/>
</dbReference>
<evidence type="ECO:0000256" key="9">
    <source>
        <dbReference type="ARBA" id="ARBA00022912"/>
    </source>
</evidence>
<feature type="compositionally biased region" description="Polar residues" evidence="15">
    <location>
        <begin position="1766"/>
        <end position="1780"/>
    </location>
</feature>